<evidence type="ECO:0000313" key="3">
    <source>
        <dbReference type="EMBL" id="KAJ7393550.1"/>
    </source>
</evidence>
<keyword evidence="4" id="KW-1185">Reference proteome</keyword>
<feature type="domain" description="MKRN2 opposite strand protein-like C-terminal" evidence="1">
    <location>
        <begin position="46"/>
        <end position="199"/>
    </location>
</feature>
<sequence>MSEVTEDAVLCMQHCTNQMNIFFTKFPETCPVCGKTLKSCTLIIPPFRVPSPFVSQNNVSCLFMVKPTKGSFLRDYNSGENLHVGIAASNGLVYNFDELGLHADRADWEQCIVVSAPNDTHVSSSEQWDSKLQQMYSSGLWTSKEYDEHNNNCYDFALSFLNQILPANLEPFQKQDFCKDFIAPSTTKAAYYIDLYRRVQQGSGVSVERCRHR</sequence>
<dbReference type="InterPro" id="IPR053921">
    <property type="entry name" value="MKRN2OS-like_C"/>
</dbReference>
<dbReference type="Pfam" id="PF22795">
    <property type="entry name" value="DUF4796_N"/>
    <property type="match status" value="1"/>
</dbReference>
<proteinExistence type="predicted"/>
<gene>
    <name evidence="3" type="primary">MKRN2OS</name>
    <name evidence="3" type="ORF">OS493_006535</name>
</gene>
<evidence type="ECO:0008006" key="5">
    <source>
        <dbReference type="Google" id="ProtNLM"/>
    </source>
</evidence>
<dbReference type="Proteomes" id="UP001163046">
    <property type="component" value="Unassembled WGS sequence"/>
</dbReference>
<dbReference type="OrthoDB" id="10065749at2759"/>
<comment type="caution">
    <text evidence="3">The sequence shown here is derived from an EMBL/GenBank/DDBJ whole genome shotgun (WGS) entry which is preliminary data.</text>
</comment>
<dbReference type="EMBL" id="MU825398">
    <property type="protein sequence ID" value="KAJ7393550.1"/>
    <property type="molecule type" value="Genomic_DNA"/>
</dbReference>
<feature type="domain" description="MKRN2 opposite strand protein-like N-terminal" evidence="2">
    <location>
        <begin position="8"/>
        <end position="37"/>
    </location>
</feature>
<dbReference type="PANTHER" id="PTHR33963">
    <property type="entry name" value="MKRN2 OPPOSITE STRAND PROTEIN"/>
    <property type="match status" value="1"/>
</dbReference>
<evidence type="ECO:0000313" key="4">
    <source>
        <dbReference type="Proteomes" id="UP001163046"/>
    </source>
</evidence>
<dbReference type="Pfam" id="PF16044">
    <property type="entry name" value="DUF4796_C"/>
    <property type="match status" value="1"/>
</dbReference>
<protein>
    <recommendedName>
        <fullName evidence="5">MKRN2 opposite strand protein</fullName>
    </recommendedName>
</protein>
<organism evidence="3 4">
    <name type="scientific">Desmophyllum pertusum</name>
    <dbReference type="NCBI Taxonomy" id="174260"/>
    <lineage>
        <taxon>Eukaryota</taxon>
        <taxon>Metazoa</taxon>
        <taxon>Cnidaria</taxon>
        <taxon>Anthozoa</taxon>
        <taxon>Hexacorallia</taxon>
        <taxon>Scleractinia</taxon>
        <taxon>Caryophylliina</taxon>
        <taxon>Caryophylliidae</taxon>
        <taxon>Desmophyllum</taxon>
    </lineage>
</organism>
<reference evidence="3" key="1">
    <citation type="submission" date="2023-01" db="EMBL/GenBank/DDBJ databases">
        <title>Genome assembly of the deep-sea coral Lophelia pertusa.</title>
        <authorList>
            <person name="Herrera S."/>
            <person name="Cordes E."/>
        </authorList>
    </citation>
    <scope>NUCLEOTIDE SEQUENCE</scope>
    <source>
        <strain evidence="3">USNM1676648</strain>
        <tissue evidence="3">Polyp</tissue>
    </source>
</reference>
<evidence type="ECO:0000259" key="1">
    <source>
        <dbReference type="Pfam" id="PF16044"/>
    </source>
</evidence>
<name>A0A9X0A5I4_9CNID</name>
<dbReference type="InterPro" id="IPR053922">
    <property type="entry name" value="MKRN2OS-like_N"/>
</dbReference>
<evidence type="ECO:0000259" key="2">
    <source>
        <dbReference type="Pfam" id="PF22795"/>
    </source>
</evidence>
<dbReference type="InterPro" id="IPR032016">
    <property type="entry name" value="MKRN2OS-like"/>
</dbReference>
<accession>A0A9X0A5I4</accession>
<dbReference type="AlphaFoldDB" id="A0A9X0A5I4"/>
<dbReference type="PANTHER" id="PTHR33963:SF2">
    <property type="entry name" value="MKRN2 OPPOSITE STRAND PROTEIN"/>
    <property type="match status" value="1"/>
</dbReference>